<dbReference type="PANTHER" id="PTHR40787:SF3">
    <property type="entry name" value="PROTEIN TRANSPORT PROTEIN SEC39"/>
    <property type="match status" value="1"/>
</dbReference>
<sequence>MLDTSEHSPLFESSIPIAYYSLLRSVVPTMITNQVYLLIGLLASEGKTLQLKSLVDLIADFVYFKTKEIEELSKQGYPHDRILDLTLYNVTSLLLVFLPDHLDPHLLTFILDLLDGYKPEDVVVSDDTSGTKLELELEETLERFQASHPDYQTYLNLDPSTISNRATKLCKQVTKKSMALSYSSSLDPTKLTVSFIKARTIKVNEVIPDLTFNFPLFVDEVSDWRINYVQVAHKLFPYLSPDMTLSKWNTLTIRTQLKLIYDCINQDSAEKVTHEILLPYITYINCWGEYIEFLQTVFEQTLQDSQLLASNLSKLKTNDFEVLKVFQQNDSNCYNRLVSLIIGTGYLTSSVDLSLCLMFKEILSFILNVSDDNTVSTNSADETIELNDWKEKNLSEVIKFSTMVPTKNNILKLRTLLECCEKLYASNLSVFQLLNLQFTSDSQIQLLELNKFLANEIQYCSSERDWTSLLNTLNWFLNDTQIFSQVSKEEVNILFFKLFFSQSHDYHVFFRLIIPQLVGVHEFNKNPKYASIILEHAWSLYGAASNINHLKTLLSHFHDPSIVTNPDIIPKNTNNVSQNSQLQSLISAFESISQRFHLSFSRNFQPKNLLLLNNGEDPIHVIVRILESEESSYKDPGYLVDIYENLIIGFSDSSESSQLLKAQFADLQILVQLKCIEFSLVRNDFNYSYQHGLELLDSPSSIIQQNWIVFFQISKYIDEDSSENSKILIEKQLSILGKLLLHVPTEFNVPIVEQWSLLNKDLERIKGDLKLRNKRVVRESNARANESLESRFTRALTSSATEVLKNQTAQNLKVDLGQAQDKFSNMLVNGLGWAIGATPNNR</sequence>
<dbReference type="InParanoid" id="C4R0P3"/>
<dbReference type="GeneID" id="8198907"/>
<dbReference type="HOGENOM" id="CLU_344191_0_0_1"/>
<dbReference type="STRING" id="644223.C4R0P3"/>
<dbReference type="PANTHER" id="PTHR40787">
    <property type="entry name" value="SECRETED PROTEIN"/>
    <property type="match status" value="1"/>
</dbReference>
<evidence type="ECO:0000313" key="1">
    <source>
        <dbReference type="EMBL" id="CAY69067.1"/>
    </source>
</evidence>
<proteinExistence type="predicted"/>
<protein>
    <submittedName>
        <fullName evidence="1">Uncharacterized protein</fullName>
    </submittedName>
</protein>
<dbReference type="AlphaFoldDB" id="C4R0P3"/>
<dbReference type="RefSeq" id="XP_002491347.1">
    <property type="nucleotide sequence ID" value="XM_002491302.1"/>
</dbReference>
<reference evidence="1 2" key="1">
    <citation type="journal article" date="2009" name="Nat. Biotechnol.">
        <title>Genome sequence of the recombinant protein production host Pichia pastoris.</title>
        <authorList>
            <person name="De Schutter K."/>
            <person name="Lin Y.C."/>
            <person name="Tiels P."/>
            <person name="Van Hecke A."/>
            <person name="Glinka S."/>
            <person name="Weber-Lehmann J."/>
            <person name="Rouze P."/>
            <person name="Van de Peer Y."/>
            <person name="Callewaert N."/>
        </authorList>
    </citation>
    <scope>NUCLEOTIDE SEQUENCE [LARGE SCALE GENOMIC DNA]</scope>
    <source>
        <strain evidence="2">GS115 / ATCC 20864</strain>
    </source>
</reference>
<dbReference type="FunCoup" id="C4R0P3">
    <property type="interactions" value="41"/>
</dbReference>
<accession>C4R0P3</accession>
<dbReference type="OrthoDB" id="342024at2759"/>
<dbReference type="OMA" id="TIELNDW"/>
<dbReference type="KEGG" id="ppa:PAS_chr2-1_0440"/>
<keyword evidence="2" id="KW-1185">Reference proteome</keyword>
<dbReference type="EMBL" id="FN392320">
    <property type="protein sequence ID" value="CAY69067.1"/>
    <property type="molecule type" value="Genomic_DNA"/>
</dbReference>
<name>C4R0P3_KOMPG</name>
<gene>
    <name evidence="1" type="ordered locus">PAS_chr2-1_0440</name>
</gene>
<evidence type="ECO:0000313" key="2">
    <source>
        <dbReference type="Proteomes" id="UP000000314"/>
    </source>
</evidence>
<dbReference type="Proteomes" id="UP000000314">
    <property type="component" value="Chromosome 2"/>
</dbReference>
<organism evidence="1 2">
    <name type="scientific">Komagataella phaffii (strain GS115 / ATCC 20864)</name>
    <name type="common">Yeast</name>
    <name type="synonym">Pichia pastoris</name>
    <dbReference type="NCBI Taxonomy" id="644223"/>
    <lineage>
        <taxon>Eukaryota</taxon>
        <taxon>Fungi</taxon>
        <taxon>Dikarya</taxon>
        <taxon>Ascomycota</taxon>
        <taxon>Saccharomycotina</taxon>
        <taxon>Pichiomycetes</taxon>
        <taxon>Pichiales</taxon>
        <taxon>Pichiaceae</taxon>
        <taxon>Komagataella</taxon>
    </lineage>
</organism>